<accession>A0A2K2D1E9</accession>
<dbReference type="PROSITE" id="PS50181">
    <property type="entry name" value="FBOX"/>
    <property type="match status" value="1"/>
</dbReference>
<dbReference type="Gramene" id="PNT68083">
    <property type="protein sequence ID" value="PNT68083"/>
    <property type="gene ID" value="BRADI_3g35723v3"/>
</dbReference>
<evidence type="ECO:0000313" key="2">
    <source>
        <dbReference type="EMBL" id="PNT68083.1"/>
    </source>
</evidence>
<feature type="domain" description="F-box" evidence="1">
    <location>
        <begin position="16"/>
        <end position="62"/>
    </location>
</feature>
<reference evidence="3" key="3">
    <citation type="submission" date="2018-08" db="UniProtKB">
        <authorList>
            <consortium name="EnsemblPlants"/>
        </authorList>
    </citation>
    <scope>IDENTIFICATION</scope>
    <source>
        <strain evidence="3">cv. Bd21</strain>
    </source>
</reference>
<dbReference type="PANTHER" id="PTHR31111">
    <property type="entry name" value="BNAA05G37150D PROTEIN-RELATED"/>
    <property type="match status" value="1"/>
</dbReference>
<dbReference type="EMBL" id="CM000882">
    <property type="protein sequence ID" value="PNT68083.1"/>
    <property type="molecule type" value="Genomic_DNA"/>
</dbReference>
<protein>
    <recommendedName>
        <fullName evidence="1">F-box domain-containing protein</fullName>
    </recommendedName>
</protein>
<reference evidence="2 3" key="1">
    <citation type="journal article" date="2010" name="Nature">
        <title>Genome sequencing and analysis of the model grass Brachypodium distachyon.</title>
        <authorList>
            <consortium name="International Brachypodium Initiative"/>
        </authorList>
    </citation>
    <scope>NUCLEOTIDE SEQUENCE [LARGE SCALE GENOMIC DNA]</scope>
    <source>
        <strain evidence="2 3">Bd21</strain>
    </source>
</reference>
<organism evidence="2">
    <name type="scientific">Brachypodium distachyon</name>
    <name type="common">Purple false brome</name>
    <name type="synonym">Trachynia distachya</name>
    <dbReference type="NCBI Taxonomy" id="15368"/>
    <lineage>
        <taxon>Eukaryota</taxon>
        <taxon>Viridiplantae</taxon>
        <taxon>Streptophyta</taxon>
        <taxon>Embryophyta</taxon>
        <taxon>Tracheophyta</taxon>
        <taxon>Spermatophyta</taxon>
        <taxon>Magnoliopsida</taxon>
        <taxon>Liliopsida</taxon>
        <taxon>Poales</taxon>
        <taxon>Poaceae</taxon>
        <taxon>BOP clade</taxon>
        <taxon>Pooideae</taxon>
        <taxon>Stipodae</taxon>
        <taxon>Brachypodieae</taxon>
        <taxon>Brachypodium</taxon>
    </lineage>
</organism>
<sequence length="408" mass="44112">MPLINDDGGGGGDDDDDMMELIPDLAIYTILTRLPPSSATRSKLVCKSWSSMVSSRSFARDLHAARPGPSLLPPPSPSILLFDGAARFPAAVVDERGAARLALRRWRAEAREGYSVQNCCGALACLRSGQGSAELLNPATGGCLQLGGDRAQDRDTRTAAEQLPWYCLGRCGGEQQCYKVVRLDVRLPYNGRPHVTCEVCALDRDALRRRQWRWQEVAVLDVACCPTGRGVHIGGVVYYLVDLVYSSVVSFDLSTHVFGHMDHPGTADGMVASLSELDGRLCASMVPAGVLDSCGDGGARNMDVWVLTGDDENGGKRWTHKYTFELDGTARHVPRPLFVTGDGMLVMKCADGSLCHYDVWAKSGSGSSMDDGEVLVFQHKSSGRRMTGTTADVFVESLLPLRTILKGN</sequence>
<proteinExistence type="predicted"/>
<evidence type="ECO:0000313" key="3">
    <source>
        <dbReference type="EnsemblPlants" id="PNT68083"/>
    </source>
</evidence>
<reference evidence="2" key="2">
    <citation type="submission" date="2017-06" db="EMBL/GenBank/DDBJ databases">
        <title>WGS assembly of Brachypodium distachyon.</title>
        <authorList>
            <consortium name="The International Brachypodium Initiative"/>
            <person name="Lucas S."/>
            <person name="Harmon-Smith M."/>
            <person name="Lail K."/>
            <person name="Tice H."/>
            <person name="Grimwood J."/>
            <person name="Bruce D."/>
            <person name="Barry K."/>
            <person name="Shu S."/>
            <person name="Lindquist E."/>
            <person name="Wang M."/>
            <person name="Pitluck S."/>
            <person name="Vogel J.P."/>
            <person name="Garvin D.F."/>
            <person name="Mockler T.C."/>
            <person name="Schmutz J."/>
            <person name="Rokhsar D."/>
            <person name="Bevan M.W."/>
        </authorList>
    </citation>
    <scope>NUCLEOTIDE SEQUENCE</scope>
    <source>
        <strain evidence="2">Bd21</strain>
    </source>
</reference>
<dbReference type="InterPro" id="IPR017451">
    <property type="entry name" value="F-box-assoc_interact_dom"/>
</dbReference>
<evidence type="ECO:0000259" key="1">
    <source>
        <dbReference type="PROSITE" id="PS50181"/>
    </source>
</evidence>
<dbReference type="OrthoDB" id="583398at2759"/>
<dbReference type="SMART" id="SM00256">
    <property type="entry name" value="FBOX"/>
    <property type="match status" value="1"/>
</dbReference>
<dbReference type="InterPro" id="IPR013187">
    <property type="entry name" value="F-box-assoc_dom_typ3"/>
</dbReference>
<dbReference type="EnsemblPlants" id="PNT68083">
    <property type="protein sequence ID" value="PNT68083"/>
    <property type="gene ID" value="BRADI_3g35723v3"/>
</dbReference>
<dbReference type="Pfam" id="PF08268">
    <property type="entry name" value="FBA_3"/>
    <property type="match status" value="1"/>
</dbReference>
<dbReference type="InterPro" id="IPR036047">
    <property type="entry name" value="F-box-like_dom_sf"/>
</dbReference>
<dbReference type="Pfam" id="PF00646">
    <property type="entry name" value="F-box"/>
    <property type="match status" value="1"/>
</dbReference>
<gene>
    <name evidence="2" type="ORF">BRADI_3g35723v3</name>
</gene>
<dbReference type="InParanoid" id="A0A2K2D1E9"/>
<dbReference type="SUPFAM" id="SSF81383">
    <property type="entry name" value="F-box domain"/>
    <property type="match status" value="1"/>
</dbReference>
<dbReference type="InterPro" id="IPR001810">
    <property type="entry name" value="F-box_dom"/>
</dbReference>
<name>A0A2K2D1E9_BRADI</name>
<dbReference type="PANTHER" id="PTHR31111:SF136">
    <property type="entry name" value="F-BOX ASSOCIATED DOMAIN-CONTAINING PROTEIN"/>
    <property type="match status" value="1"/>
</dbReference>
<evidence type="ECO:0000313" key="4">
    <source>
        <dbReference type="Proteomes" id="UP000008810"/>
    </source>
</evidence>
<dbReference type="Proteomes" id="UP000008810">
    <property type="component" value="Chromosome 3"/>
</dbReference>
<dbReference type="NCBIfam" id="TIGR01640">
    <property type="entry name" value="F_box_assoc_1"/>
    <property type="match status" value="1"/>
</dbReference>
<dbReference type="AlphaFoldDB" id="A0A2K2D1E9"/>
<keyword evidence="4" id="KW-1185">Reference proteome</keyword>